<sequence>MTDPLYVFFSYSSFILIDILHNPKSKAVHLDLGSIILRQSKVICEEIIFSLKFVNLILLQSIFFHSCLIIQDL</sequence>
<organism evidence="2 3">
    <name type="scientific">Helianthus annuus</name>
    <name type="common">Common sunflower</name>
    <dbReference type="NCBI Taxonomy" id="4232"/>
    <lineage>
        <taxon>Eukaryota</taxon>
        <taxon>Viridiplantae</taxon>
        <taxon>Streptophyta</taxon>
        <taxon>Embryophyta</taxon>
        <taxon>Tracheophyta</taxon>
        <taxon>Spermatophyta</taxon>
        <taxon>Magnoliopsida</taxon>
        <taxon>eudicotyledons</taxon>
        <taxon>Gunneridae</taxon>
        <taxon>Pentapetalae</taxon>
        <taxon>asterids</taxon>
        <taxon>campanulids</taxon>
        <taxon>Asterales</taxon>
        <taxon>Asteraceae</taxon>
        <taxon>Asteroideae</taxon>
        <taxon>Heliantheae alliance</taxon>
        <taxon>Heliantheae</taxon>
        <taxon>Helianthus</taxon>
    </lineage>
</organism>
<proteinExistence type="predicted"/>
<evidence type="ECO:0000313" key="2">
    <source>
        <dbReference type="EMBL" id="OTG01310.1"/>
    </source>
</evidence>
<evidence type="ECO:0000313" key="1">
    <source>
        <dbReference type="EMBL" id="KAF5773171.1"/>
    </source>
</evidence>
<dbReference type="EMBL" id="MNCJ02000328">
    <property type="protein sequence ID" value="KAF5773171.1"/>
    <property type="molecule type" value="Genomic_DNA"/>
</dbReference>
<dbReference type="InParanoid" id="A0A251SR38"/>
<dbReference type="Proteomes" id="UP000215914">
    <property type="component" value="Chromosome 13"/>
</dbReference>
<reference evidence="2" key="2">
    <citation type="submission" date="2017-02" db="EMBL/GenBank/DDBJ databases">
        <title>Sunflower complete genome.</title>
        <authorList>
            <person name="Langlade N."/>
            <person name="Munos S."/>
        </authorList>
    </citation>
    <scope>NUCLEOTIDE SEQUENCE [LARGE SCALE GENOMIC DNA]</scope>
    <source>
        <tissue evidence="2">Leaves</tissue>
    </source>
</reference>
<dbReference type="Gramene" id="mRNA:HanXRQr2_Chr13g0585691">
    <property type="protein sequence ID" value="mRNA:HanXRQr2_Chr13g0585691"/>
    <property type="gene ID" value="HanXRQr2_Chr13g0585691"/>
</dbReference>
<protein>
    <submittedName>
        <fullName evidence="2">Uncharacterized protein</fullName>
    </submittedName>
</protein>
<keyword evidence="3" id="KW-1185">Reference proteome</keyword>
<evidence type="ECO:0000313" key="3">
    <source>
        <dbReference type="Proteomes" id="UP000215914"/>
    </source>
</evidence>
<gene>
    <name evidence="2" type="ORF">HannXRQ_Chr13g0400691</name>
    <name evidence="1" type="ORF">HanXRQr2_Chr13g0585691</name>
</gene>
<accession>A0A251SR38</accession>
<dbReference type="AlphaFoldDB" id="A0A251SR38"/>
<reference evidence="1" key="3">
    <citation type="submission" date="2020-06" db="EMBL/GenBank/DDBJ databases">
        <title>Helianthus annuus Genome sequencing and assembly Release 2.</title>
        <authorList>
            <person name="Gouzy J."/>
            <person name="Langlade N."/>
            <person name="Munos S."/>
        </authorList>
    </citation>
    <scope>NUCLEOTIDE SEQUENCE</scope>
    <source>
        <tissue evidence="1">Leaves</tissue>
    </source>
</reference>
<dbReference type="EMBL" id="CM007902">
    <property type="protein sequence ID" value="OTG01310.1"/>
    <property type="molecule type" value="Genomic_DNA"/>
</dbReference>
<name>A0A251SR38_HELAN</name>
<reference evidence="1 3" key="1">
    <citation type="journal article" date="2017" name="Nature">
        <title>The sunflower genome provides insights into oil metabolism, flowering and Asterid evolution.</title>
        <authorList>
            <person name="Badouin H."/>
            <person name="Gouzy J."/>
            <person name="Grassa C.J."/>
            <person name="Murat F."/>
            <person name="Staton S.E."/>
            <person name="Cottret L."/>
            <person name="Lelandais-Briere C."/>
            <person name="Owens G.L."/>
            <person name="Carrere S."/>
            <person name="Mayjonade B."/>
            <person name="Legrand L."/>
            <person name="Gill N."/>
            <person name="Kane N.C."/>
            <person name="Bowers J.E."/>
            <person name="Hubner S."/>
            <person name="Bellec A."/>
            <person name="Berard A."/>
            <person name="Berges H."/>
            <person name="Blanchet N."/>
            <person name="Boniface M.C."/>
            <person name="Brunel D."/>
            <person name="Catrice O."/>
            <person name="Chaidir N."/>
            <person name="Claudel C."/>
            <person name="Donnadieu C."/>
            <person name="Faraut T."/>
            <person name="Fievet G."/>
            <person name="Helmstetter N."/>
            <person name="King M."/>
            <person name="Knapp S.J."/>
            <person name="Lai Z."/>
            <person name="Le Paslier M.C."/>
            <person name="Lippi Y."/>
            <person name="Lorenzon L."/>
            <person name="Mandel J.R."/>
            <person name="Marage G."/>
            <person name="Marchand G."/>
            <person name="Marquand E."/>
            <person name="Bret-Mestries E."/>
            <person name="Morien E."/>
            <person name="Nambeesan S."/>
            <person name="Nguyen T."/>
            <person name="Pegot-Espagnet P."/>
            <person name="Pouilly N."/>
            <person name="Raftis F."/>
            <person name="Sallet E."/>
            <person name="Schiex T."/>
            <person name="Thomas J."/>
            <person name="Vandecasteele C."/>
            <person name="Vares D."/>
            <person name="Vear F."/>
            <person name="Vautrin S."/>
            <person name="Crespi M."/>
            <person name="Mangin B."/>
            <person name="Burke J.M."/>
            <person name="Salse J."/>
            <person name="Munos S."/>
            <person name="Vincourt P."/>
            <person name="Rieseberg L.H."/>
            <person name="Langlade N.B."/>
        </authorList>
    </citation>
    <scope>NUCLEOTIDE SEQUENCE [LARGE SCALE GENOMIC DNA]</scope>
    <source>
        <strain evidence="3">cv. SF193</strain>
        <tissue evidence="1">Leaves</tissue>
    </source>
</reference>